<dbReference type="KEGG" id="cme:CYME_CMJ179C"/>
<dbReference type="HOGENOM" id="CLU_856212_0_0_1"/>
<dbReference type="InterPro" id="IPR021869">
    <property type="entry name" value="RNase_Zc3h12_NYN"/>
</dbReference>
<evidence type="ECO:0000313" key="4">
    <source>
        <dbReference type="Proteomes" id="UP000007014"/>
    </source>
</evidence>
<dbReference type="RefSeq" id="XP_005534909.1">
    <property type="nucleotide sequence ID" value="XM_005534852.1"/>
</dbReference>
<dbReference type="Gene3D" id="3.40.50.11980">
    <property type="match status" value="1"/>
</dbReference>
<dbReference type="EMBL" id="AP006492">
    <property type="protein sequence ID" value="BAM80302.1"/>
    <property type="molecule type" value="Genomic_DNA"/>
</dbReference>
<dbReference type="GeneID" id="16994055"/>
<evidence type="ECO:0000256" key="1">
    <source>
        <dbReference type="SAM" id="MobiDB-lite"/>
    </source>
</evidence>
<evidence type="ECO:0000259" key="2">
    <source>
        <dbReference type="Pfam" id="PF11977"/>
    </source>
</evidence>
<gene>
    <name evidence="3" type="ORF">CYME_CMJ179C</name>
</gene>
<dbReference type="GO" id="GO:0004521">
    <property type="term" value="F:RNA endonuclease activity"/>
    <property type="evidence" value="ECO:0007669"/>
    <property type="project" value="TreeGrafter"/>
</dbReference>
<dbReference type="GO" id="GO:0005634">
    <property type="term" value="C:nucleus"/>
    <property type="evidence" value="ECO:0007669"/>
    <property type="project" value="TreeGrafter"/>
</dbReference>
<dbReference type="OMA" id="MLADCTE"/>
<feature type="domain" description="RNase NYN" evidence="2">
    <location>
        <begin position="190"/>
        <end position="318"/>
    </location>
</feature>
<dbReference type="Pfam" id="PF11977">
    <property type="entry name" value="RNase_Zc3h12a"/>
    <property type="match status" value="1"/>
</dbReference>
<dbReference type="Gramene" id="CMJ179CT">
    <property type="protein sequence ID" value="CMJ179CT"/>
    <property type="gene ID" value="CMJ179C"/>
</dbReference>
<keyword evidence="4" id="KW-1185">Reference proteome</keyword>
<organism evidence="3 4">
    <name type="scientific">Cyanidioschyzon merolae (strain NIES-3377 / 10D)</name>
    <name type="common">Unicellular red alga</name>
    <dbReference type="NCBI Taxonomy" id="280699"/>
    <lineage>
        <taxon>Eukaryota</taxon>
        <taxon>Rhodophyta</taxon>
        <taxon>Bangiophyceae</taxon>
        <taxon>Cyanidiales</taxon>
        <taxon>Cyanidiaceae</taxon>
        <taxon>Cyanidioschyzon</taxon>
    </lineage>
</organism>
<dbReference type="AlphaFoldDB" id="M1VCK6"/>
<proteinExistence type="predicted"/>
<dbReference type="eggNOG" id="KOG3777">
    <property type="taxonomic scope" value="Eukaryota"/>
</dbReference>
<sequence>MLVEDSGHHLPESADIENALDLLLKAQLERAFGPELAEHFWAARQPRTLDERLAFIRKCWIGVFKDSPLSTFGLERLEQLERLCRSKRRGRELSAAEHHQFAEELARLWEQVQRLLPRAAPETSYASSASAGGVHSGDAHTPATLSDAESAHAAPEAMRIEAPATSARSASGCMARVSSDVAAAATNVSLVVLDGENIAWAHGQNAVFSPKGIAIAVDFFRKRGYRCVVFLPDYRRKRADLPTVSASDALVFVPAGEYDDTFALGYAVGHDAILVTNDLLQDHLDQFYPDEGEAREALRKWLGSHRCSFTFVGDEFLPNPHFFLP</sequence>
<accession>M1VCK6</accession>
<feature type="region of interest" description="Disordered" evidence="1">
    <location>
        <begin position="126"/>
        <end position="155"/>
    </location>
</feature>
<dbReference type="GO" id="GO:0003729">
    <property type="term" value="F:mRNA binding"/>
    <property type="evidence" value="ECO:0007669"/>
    <property type="project" value="TreeGrafter"/>
</dbReference>
<evidence type="ECO:0000313" key="3">
    <source>
        <dbReference type="EMBL" id="BAM80302.1"/>
    </source>
</evidence>
<reference evidence="3 4" key="2">
    <citation type="journal article" date="2007" name="BMC Biol.">
        <title>A 100%-complete sequence reveals unusually simple genomic features in the hot-spring red alga Cyanidioschyzon merolae.</title>
        <authorList>
            <person name="Nozaki H."/>
            <person name="Takano H."/>
            <person name="Misumi O."/>
            <person name="Terasawa K."/>
            <person name="Matsuzaki M."/>
            <person name="Maruyama S."/>
            <person name="Nishida K."/>
            <person name="Yagisawa F."/>
            <person name="Yoshida Y."/>
            <person name="Fujiwara T."/>
            <person name="Takio S."/>
            <person name="Tamura K."/>
            <person name="Chung S.J."/>
            <person name="Nakamura S."/>
            <person name="Kuroiwa H."/>
            <person name="Tanaka K."/>
            <person name="Sato N."/>
            <person name="Kuroiwa T."/>
        </authorList>
    </citation>
    <scope>NUCLEOTIDE SEQUENCE [LARGE SCALE GENOMIC DNA]</scope>
    <source>
        <strain evidence="3 4">10D</strain>
    </source>
</reference>
<dbReference type="Proteomes" id="UP000007014">
    <property type="component" value="Chromosome 10"/>
</dbReference>
<reference evidence="3 4" key="1">
    <citation type="journal article" date="2004" name="Nature">
        <title>Genome sequence of the ultrasmall unicellular red alga Cyanidioschyzon merolae 10D.</title>
        <authorList>
            <person name="Matsuzaki M."/>
            <person name="Misumi O."/>
            <person name="Shin-i T."/>
            <person name="Maruyama S."/>
            <person name="Takahara M."/>
            <person name="Miyagishima S."/>
            <person name="Mori T."/>
            <person name="Nishida K."/>
            <person name="Yagisawa F."/>
            <person name="Nishida K."/>
            <person name="Yoshida Y."/>
            <person name="Nishimura Y."/>
            <person name="Nakao S."/>
            <person name="Kobayashi T."/>
            <person name="Momoyama Y."/>
            <person name="Higashiyama T."/>
            <person name="Minoda A."/>
            <person name="Sano M."/>
            <person name="Nomoto H."/>
            <person name="Oishi K."/>
            <person name="Hayashi H."/>
            <person name="Ohta F."/>
            <person name="Nishizaka S."/>
            <person name="Haga S."/>
            <person name="Miura S."/>
            <person name="Morishita T."/>
            <person name="Kabeya Y."/>
            <person name="Terasawa K."/>
            <person name="Suzuki Y."/>
            <person name="Ishii Y."/>
            <person name="Asakawa S."/>
            <person name="Takano H."/>
            <person name="Ohta N."/>
            <person name="Kuroiwa H."/>
            <person name="Tanaka K."/>
            <person name="Shimizu N."/>
            <person name="Sugano S."/>
            <person name="Sato N."/>
            <person name="Nozaki H."/>
            <person name="Ogasawara N."/>
            <person name="Kohara Y."/>
            <person name="Kuroiwa T."/>
        </authorList>
    </citation>
    <scope>NUCLEOTIDE SEQUENCE [LARGE SCALE GENOMIC DNA]</scope>
    <source>
        <strain evidence="3 4">10D</strain>
    </source>
</reference>
<protein>
    <submittedName>
        <fullName evidence="3">Similar to Nedd4 binding protein 1</fullName>
    </submittedName>
</protein>
<name>M1VCK6_CYAM1</name>
<dbReference type="InterPro" id="IPR051101">
    <property type="entry name" value="ZC3H12/N4BP1_RNase_Reg"/>
</dbReference>
<dbReference type="PANTHER" id="PTHR12876:SF35">
    <property type="entry name" value="LD08718P-RELATED"/>
    <property type="match status" value="1"/>
</dbReference>
<dbReference type="GO" id="GO:0036464">
    <property type="term" value="C:cytoplasmic ribonucleoprotein granule"/>
    <property type="evidence" value="ECO:0007669"/>
    <property type="project" value="TreeGrafter"/>
</dbReference>
<dbReference type="OrthoDB" id="5928at2759"/>
<dbReference type="PANTHER" id="PTHR12876">
    <property type="entry name" value="N4BP1-RELATED"/>
    <property type="match status" value="1"/>
</dbReference>